<protein>
    <recommendedName>
        <fullName evidence="1">cyclic-guanylate-specific phosphodiesterase</fullName>
        <ecNumber evidence="1">3.1.4.52</ecNumber>
    </recommendedName>
</protein>
<dbReference type="CDD" id="cd01948">
    <property type="entry name" value="EAL"/>
    <property type="match status" value="1"/>
</dbReference>
<dbReference type="GO" id="GO:0071111">
    <property type="term" value="F:cyclic-guanylate-specific phosphodiesterase activity"/>
    <property type="evidence" value="ECO:0007669"/>
    <property type="project" value="UniProtKB-EC"/>
</dbReference>
<dbReference type="Gene3D" id="3.20.20.450">
    <property type="entry name" value="EAL domain"/>
    <property type="match status" value="1"/>
</dbReference>
<dbReference type="PROSITE" id="PS50883">
    <property type="entry name" value="EAL"/>
    <property type="match status" value="1"/>
</dbReference>
<dbReference type="PROSITE" id="PS50112">
    <property type="entry name" value="PAS"/>
    <property type="match status" value="1"/>
</dbReference>
<dbReference type="EMBL" id="LJQM01000169">
    <property type="protein sequence ID" value="KPX43639.1"/>
    <property type="molecule type" value="Genomic_DNA"/>
</dbReference>
<dbReference type="SMART" id="SM00267">
    <property type="entry name" value="GGDEF"/>
    <property type="match status" value="1"/>
</dbReference>
<dbReference type="FunFam" id="3.20.20.450:FF:000001">
    <property type="entry name" value="Cyclic di-GMP phosphodiesterase yahA"/>
    <property type="match status" value="1"/>
</dbReference>
<dbReference type="NCBIfam" id="TIGR00254">
    <property type="entry name" value="GGDEF"/>
    <property type="match status" value="1"/>
</dbReference>
<dbReference type="CDD" id="cd00130">
    <property type="entry name" value="PAS"/>
    <property type="match status" value="1"/>
</dbReference>
<dbReference type="Pfam" id="PF13426">
    <property type="entry name" value="PAS_9"/>
    <property type="match status" value="1"/>
</dbReference>
<evidence type="ECO:0000256" key="1">
    <source>
        <dbReference type="ARBA" id="ARBA00012282"/>
    </source>
</evidence>
<feature type="domain" description="PAC" evidence="5">
    <location>
        <begin position="158"/>
        <end position="210"/>
    </location>
</feature>
<dbReference type="InterPro" id="IPR000160">
    <property type="entry name" value="GGDEF_dom"/>
</dbReference>
<dbReference type="PROSITE" id="PS50113">
    <property type="entry name" value="PAC"/>
    <property type="match status" value="1"/>
</dbReference>
<feature type="transmembrane region" description="Helical" evidence="3">
    <location>
        <begin position="12"/>
        <end position="34"/>
    </location>
</feature>
<keyword evidence="3" id="KW-0812">Transmembrane</keyword>
<evidence type="ECO:0000259" key="6">
    <source>
        <dbReference type="PROSITE" id="PS50883"/>
    </source>
</evidence>
<organism evidence="8 9">
    <name type="scientific">Pseudomonas syringae pv. helianthi</name>
    <dbReference type="NCBI Taxonomy" id="251654"/>
    <lineage>
        <taxon>Bacteria</taxon>
        <taxon>Pseudomonadati</taxon>
        <taxon>Pseudomonadota</taxon>
        <taxon>Gammaproteobacteria</taxon>
        <taxon>Pseudomonadales</taxon>
        <taxon>Pseudomonadaceae</taxon>
        <taxon>Pseudomonas</taxon>
    </lineage>
</organism>
<dbReference type="SUPFAM" id="SSF141868">
    <property type="entry name" value="EAL domain-like"/>
    <property type="match status" value="1"/>
</dbReference>
<dbReference type="PATRIC" id="fig|251654.3.peg.1298"/>
<dbReference type="InterPro" id="IPR035965">
    <property type="entry name" value="PAS-like_dom_sf"/>
</dbReference>
<dbReference type="PANTHER" id="PTHR44757:SF2">
    <property type="entry name" value="BIOFILM ARCHITECTURE MAINTENANCE PROTEIN MBAA"/>
    <property type="match status" value="1"/>
</dbReference>
<dbReference type="SMART" id="SM00052">
    <property type="entry name" value="EAL"/>
    <property type="match status" value="1"/>
</dbReference>
<dbReference type="Pfam" id="PF00563">
    <property type="entry name" value="EAL"/>
    <property type="match status" value="1"/>
</dbReference>
<keyword evidence="3" id="KW-0472">Membrane</keyword>
<dbReference type="NCBIfam" id="NF045675">
    <property type="entry name" value="PhdiestaseDibA"/>
    <property type="match status" value="1"/>
</dbReference>
<evidence type="ECO:0000256" key="2">
    <source>
        <dbReference type="ARBA" id="ARBA00022636"/>
    </source>
</evidence>
<dbReference type="InterPro" id="IPR052155">
    <property type="entry name" value="Biofilm_reg_signaling"/>
</dbReference>
<reference evidence="8 9" key="1">
    <citation type="submission" date="2015-09" db="EMBL/GenBank/DDBJ databases">
        <title>Genome announcement of multiple Pseudomonas syringae strains.</title>
        <authorList>
            <person name="Thakur S."/>
            <person name="Wang P.W."/>
            <person name="Gong Y."/>
            <person name="Weir B.S."/>
            <person name="Guttman D.S."/>
        </authorList>
    </citation>
    <scope>NUCLEOTIDE SEQUENCE [LARGE SCALE GENOMIC DNA]</scope>
    <source>
        <strain evidence="8 9">ICMP4531</strain>
    </source>
</reference>
<evidence type="ECO:0000259" key="5">
    <source>
        <dbReference type="PROSITE" id="PS50113"/>
    </source>
</evidence>
<dbReference type="CDD" id="cd01949">
    <property type="entry name" value="GGDEF"/>
    <property type="match status" value="1"/>
</dbReference>
<feature type="domain" description="GGDEF" evidence="7">
    <location>
        <begin position="242"/>
        <end position="375"/>
    </location>
</feature>
<proteinExistence type="predicted"/>
<dbReference type="SUPFAM" id="SSF55073">
    <property type="entry name" value="Nucleotide cyclase"/>
    <property type="match status" value="1"/>
</dbReference>
<keyword evidence="2" id="KW-0973">c-di-GMP</keyword>
<evidence type="ECO:0000256" key="3">
    <source>
        <dbReference type="SAM" id="Phobius"/>
    </source>
</evidence>
<name>A0A0N8RMS9_9PSED</name>
<dbReference type="InterPro" id="IPR029787">
    <property type="entry name" value="Nucleotide_cyclase"/>
</dbReference>
<feature type="transmembrane region" description="Helical" evidence="3">
    <location>
        <begin position="40"/>
        <end position="62"/>
    </location>
</feature>
<comment type="caution">
    <text evidence="8">The sequence shown here is derived from an EMBL/GenBank/DDBJ whole genome shotgun (WGS) entry which is preliminary data.</text>
</comment>
<dbReference type="AlphaFoldDB" id="A0A0N8RMS9"/>
<dbReference type="Gene3D" id="3.30.70.270">
    <property type="match status" value="1"/>
</dbReference>
<dbReference type="InterPro" id="IPR001610">
    <property type="entry name" value="PAC"/>
</dbReference>
<dbReference type="RefSeq" id="WP_054986892.1">
    <property type="nucleotide sequence ID" value="NZ_CP092918.1"/>
</dbReference>
<dbReference type="SMART" id="SM00091">
    <property type="entry name" value="PAS"/>
    <property type="match status" value="1"/>
</dbReference>
<dbReference type="InterPro" id="IPR043128">
    <property type="entry name" value="Rev_trsase/Diguanyl_cyclase"/>
</dbReference>
<keyword evidence="3" id="KW-1133">Transmembrane helix</keyword>
<feature type="domain" description="EAL" evidence="6">
    <location>
        <begin position="384"/>
        <end position="638"/>
    </location>
</feature>
<gene>
    <name evidence="8" type="ORF">ALO68_04828</name>
</gene>
<dbReference type="PROSITE" id="PS50887">
    <property type="entry name" value="GGDEF"/>
    <property type="match status" value="1"/>
</dbReference>
<dbReference type="EC" id="3.1.4.52" evidence="1"/>
<sequence length="646" mass="71416">MSDYSLGALRTAVLYGLLSILWFVACGLLLPFFIEEPARLAFWQLMTGYSWALLSAVMIFIARDRVRSIIGGDALFQRQQADYDRLRLAEAVFDSTREGVLVSDAQGNIVHVNRAFVDITGYQAEEVLGHNPSKFKSGRHGAEFYRQMYHSIISEGQWSGEIWNRRKSGEIYPQWQTIRSVIGDDGQPRHFVAVFSDITAIKRSEQELAQLIHFDGLTDLPNRLLLTDRISQALTSARASKRGCALLLIDLDHFKNINDSLGHNVGDDVLKAVAERLKSVSGNEMTLARPGGDEFALLIKNCSQMVQAAALAQQVIDALKAPFAVAAHPLFVTASIGISLFPGDALTAEQLLRNADSALFKAKSDGRECYALYTEELTAHAQQRVQLASELRQAVELEQLRVVYQPVHDLITRRIRGVEALVRWQHPERGMVSPGEFIPIAEQSGLIADIDAWVLKTACLQMKAWLADDVPVEFVAVNVSSRLFNHGDLDRRVAQALHDTGLEPAFLELEVTESAVMEDPEQAIEQLHRLRELGLSLAIDDFGTGYSSLLRLKRMPVQKLKIDQGFVAGLPGDDDDIAIVRAVIALAGSLGMRVLAEGIEHANQAAFLLSNGCQLGQGYWFARPMAAQAIDWSHAPVFEHIAGQSS</sequence>
<evidence type="ECO:0000259" key="4">
    <source>
        <dbReference type="PROSITE" id="PS50112"/>
    </source>
</evidence>
<evidence type="ECO:0000259" key="7">
    <source>
        <dbReference type="PROSITE" id="PS50887"/>
    </source>
</evidence>
<dbReference type="Proteomes" id="UP000050557">
    <property type="component" value="Unassembled WGS sequence"/>
</dbReference>
<accession>A0A0N8RMS9</accession>
<evidence type="ECO:0000313" key="8">
    <source>
        <dbReference type="EMBL" id="KPX43639.1"/>
    </source>
</evidence>
<dbReference type="InterPro" id="IPR001633">
    <property type="entry name" value="EAL_dom"/>
</dbReference>
<dbReference type="InterPro" id="IPR035919">
    <property type="entry name" value="EAL_sf"/>
</dbReference>
<dbReference type="NCBIfam" id="TIGR00229">
    <property type="entry name" value="sensory_box"/>
    <property type="match status" value="1"/>
</dbReference>
<feature type="domain" description="PAS" evidence="4">
    <location>
        <begin position="85"/>
        <end position="131"/>
    </location>
</feature>
<dbReference type="PANTHER" id="PTHR44757">
    <property type="entry name" value="DIGUANYLATE CYCLASE DGCP"/>
    <property type="match status" value="1"/>
</dbReference>
<dbReference type="Pfam" id="PF00990">
    <property type="entry name" value="GGDEF"/>
    <property type="match status" value="1"/>
</dbReference>
<evidence type="ECO:0000313" key="9">
    <source>
        <dbReference type="Proteomes" id="UP000050557"/>
    </source>
</evidence>
<dbReference type="Gene3D" id="3.30.450.20">
    <property type="entry name" value="PAS domain"/>
    <property type="match status" value="1"/>
</dbReference>
<dbReference type="InterPro" id="IPR000014">
    <property type="entry name" value="PAS"/>
</dbReference>
<dbReference type="InterPro" id="IPR000700">
    <property type="entry name" value="PAS-assoc_C"/>
</dbReference>
<dbReference type="SMART" id="SM00086">
    <property type="entry name" value="PAC"/>
    <property type="match status" value="1"/>
</dbReference>
<dbReference type="SUPFAM" id="SSF55785">
    <property type="entry name" value="PYP-like sensor domain (PAS domain)"/>
    <property type="match status" value="1"/>
</dbReference>